<dbReference type="Proteomes" id="UP001168528">
    <property type="component" value="Unassembled WGS sequence"/>
</dbReference>
<comment type="caution">
    <text evidence="1">The sequence shown here is derived from an EMBL/GenBank/DDBJ whole genome shotgun (WGS) entry which is preliminary data.</text>
</comment>
<dbReference type="InterPro" id="IPR022468">
    <property type="entry name" value="PhnX-like"/>
</dbReference>
<dbReference type="EMBL" id="JAUKPO010000015">
    <property type="protein sequence ID" value="MDO1448978.1"/>
    <property type="molecule type" value="Genomic_DNA"/>
</dbReference>
<reference evidence="1" key="1">
    <citation type="submission" date="2023-07" db="EMBL/GenBank/DDBJ databases">
        <title>The genome sequence of Rhodocytophaga aerolata KACC 12507.</title>
        <authorList>
            <person name="Zhang X."/>
        </authorList>
    </citation>
    <scope>NUCLEOTIDE SEQUENCE</scope>
    <source>
        <strain evidence="1">KACC 12507</strain>
    </source>
</reference>
<dbReference type="Gene3D" id="1.10.150.240">
    <property type="entry name" value="Putative phosphatase, domain 2"/>
    <property type="match status" value="1"/>
</dbReference>
<dbReference type="SUPFAM" id="SSF56784">
    <property type="entry name" value="HAD-like"/>
    <property type="match status" value="1"/>
</dbReference>
<evidence type="ECO:0000313" key="2">
    <source>
        <dbReference type="Proteomes" id="UP001168528"/>
    </source>
</evidence>
<dbReference type="NCBIfam" id="TIGR03351">
    <property type="entry name" value="PhnX-like"/>
    <property type="match status" value="1"/>
</dbReference>
<dbReference type="InterPro" id="IPR023198">
    <property type="entry name" value="PGP-like_dom2"/>
</dbReference>
<accession>A0ABT8RCR2</accession>
<dbReference type="Gene3D" id="3.40.50.1000">
    <property type="entry name" value="HAD superfamily/HAD-like"/>
    <property type="match status" value="1"/>
</dbReference>
<dbReference type="PANTHER" id="PTHR43434">
    <property type="entry name" value="PHOSPHOGLYCOLATE PHOSPHATASE"/>
    <property type="match status" value="1"/>
</dbReference>
<keyword evidence="2" id="KW-1185">Reference proteome</keyword>
<dbReference type="InterPro" id="IPR041492">
    <property type="entry name" value="HAD_2"/>
</dbReference>
<protein>
    <submittedName>
        <fullName evidence="1">Phosphonatase-like hydrolase</fullName>
    </submittedName>
</protein>
<dbReference type="InterPro" id="IPR036412">
    <property type="entry name" value="HAD-like_sf"/>
</dbReference>
<gene>
    <name evidence="1" type="ORF">Q0590_22055</name>
</gene>
<proteinExistence type="predicted"/>
<dbReference type="SFLD" id="SFLDS00003">
    <property type="entry name" value="Haloacid_Dehalogenase"/>
    <property type="match status" value="1"/>
</dbReference>
<dbReference type="InterPro" id="IPR023214">
    <property type="entry name" value="HAD_sf"/>
</dbReference>
<organism evidence="1 2">
    <name type="scientific">Rhodocytophaga aerolata</name>
    <dbReference type="NCBI Taxonomy" id="455078"/>
    <lineage>
        <taxon>Bacteria</taxon>
        <taxon>Pseudomonadati</taxon>
        <taxon>Bacteroidota</taxon>
        <taxon>Cytophagia</taxon>
        <taxon>Cytophagales</taxon>
        <taxon>Rhodocytophagaceae</taxon>
        <taxon>Rhodocytophaga</taxon>
    </lineage>
</organism>
<name>A0ABT8RCR2_9BACT</name>
<dbReference type="PANTHER" id="PTHR43434:SF19">
    <property type="entry name" value="PHOSPHONOACETALDEHYDE HYDROLASE"/>
    <property type="match status" value="1"/>
</dbReference>
<sequence>MTIQLVVFDMAGTTVKDNDNVHAALQKAFAMEGISVSRNEANDVMGYPKPVAIYELLKLRGHANPEEAFIQQVFRNFQNEMVNYYQHAPEVREIEGVSQLFDVLRKNRIKVAIDTGFDRRIADTILKRLGWQEKGLLDVSITSDEVARGRPYPDMIFRAMELTGVTDAKQVAKVGDTASDLQQGTAAGCRFVVGVTTGAFTKEALVKEPHTHIISQLSELLPLMNIASVAAE</sequence>
<dbReference type="SFLD" id="SFLDG01135">
    <property type="entry name" value="C1.5.6:_HAD__Beta-PGM__Phospha"/>
    <property type="match status" value="1"/>
</dbReference>
<dbReference type="RefSeq" id="WP_302039779.1">
    <property type="nucleotide sequence ID" value="NZ_JAUKPO010000015.1"/>
</dbReference>
<evidence type="ECO:0000313" key="1">
    <source>
        <dbReference type="EMBL" id="MDO1448978.1"/>
    </source>
</evidence>
<dbReference type="InterPro" id="IPR050155">
    <property type="entry name" value="HAD-like_hydrolase_sf"/>
</dbReference>
<dbReference type="Pfam" id="PF13419">
    <property type="entry name" value="HAD_2"/>
    <property type="match status" value="1"/>
</dbReference>
<dbReference type="SFLD" id="SFLDG01129">
    <property type="entry name" value="C1.5:_HAD__Beta-PGM__Phosphata"/>
    <property type="match status" value="1"/>
</dbReference>